<dbReference type="GO" id="GO:0005975">
    <property type="term" value="P:carbohydrate metabolic process"/>
    <property type="evidence" value="ECO:0007669"/>
    <property type="project" value="InterPro"/>
</dbReference>
<evidence type="ECO:0000313" key="2">
    <source>
        <dbReference type="EMBL" id="BBC60576.1"/>
    </source>
</evidence>
<dbReference type="SUPFAM" id="SSF48208">
    <property type="entry name" value="Six-hairpin glycosidases"/>
    <property type="match status" value="1"/>
</dbReference>
<evidence type="ECO:0008006" key="4">
    <source>
        <dbReference type="Google" id="ProtNLM"/>
    </source>
</evidence>
<dbReference type="EMBL" id="AP018492">
    <property type="protein sequence ID" value="BBC60576.1"/>
    <property type="molecule type" value="Genomic_DNA"/>
</dbReference>
<feature type="transmembrane region" description="Helical" evidence="1">
    <location>
        <begin position="6"/>
        <end position="23"/>
    </location>
</feature>
<keyword evidence="1" id="KW-0472">Membrane</keyword>
<keyword evidence="1" id="KW-0812">Transmembrane</keyword>
<sequence length="388" mass="44273">MKLKKIGIIFGCLLLLGVGIIFLKNLGEKKETIKVDQKIQKIMTTNIHTYSPKNNFQTPIIKERREQLLSFIHKRLLTEKGITTNYLDGPKQKEFATGHELLSESASLYLTHLAFSKNQQAYDDFYKKTIHTFYDKGQFSYRVSEKGKKYAINASIDDLRIIRSLIQAQVAFNDDNYGKTASKLGKTFIKNSTNDYIIVDFYDTSMKQKSSVTSLFYVDLLTLGLLYQKLNIPATYLQQQYELVKDGYISDTFPFYKANYDHKAKQYSQTNINIIESLLTIFHLSEVGLQKQTSIDFVKQQVHKGTLFNSYDEDGIPVDKSQSAASYALAALIGSTVGDKELYDQAILVLNNFQVSDKDSHLYGGFGDQRTNKVYSYDNLMALLAYDV</sequence>
<dbReference type="InterPro" id="IPR008928">
    <property type="entry name" value="6-hairpin_glycosidase_sf"/>
</dbReference>
<gene>
    <name evidence="2" type="ORF">DAT561_0439</name>
</gene>
<accession>A0A2Z5Y190</accession>
<keyword evidence="1" id="KW-1133">Transmembrane helix</keyword>
<dbReference type="Gene3D" id="1.50.10.10">
    <property type="match status" value="1"/>
</dbReference>
<dbReference type="AlphaFoldDB" id="A0A2Z5Y190"/>
<dbReference type="RefSeq" id="WP_015694633.1">
    <property type="nucleotide sequence ID" value="NZ_AP018492.1"/>
</dbReference>
<evidence type="ECO:0000313" key="3">
    <source>
        <dbReference type="Proteomes" id="UP000269226"/>
    </source>
</evidence>
<protein>
    <recommendedName>
        <fullName evidence="4">Glycosyl hydrolase, family 8</fullName>
    </recommendedName>
</protein>
<name>A0A2Z5Y190_9ENTE</name>
<dbReference type="Proteomes" id="UP000269226">
    <property type="component" value="Chromosome"/>
</dbReference>
<reference evidence="2 3" key="1">
    <citation type="submission" date="2018-01" db="EMBL/GenBank/DDBJ databases">
        <title>Whole genome sequence of Melissococcus plutonius DAT561.</title>
        <authorList>
            <person name="Okumura K."/>
            <person name="Takamatsu D."/>
            <person name="Okura M."/>
        </authorList>
    </citation>
    <scope>NUCLEOTIDE SEQUENCE [LARGE SCALE GENOMIC DNA]</scope>
    <source>
        <strain evidence="2 3">DAT561</strain>
    </source>
</reference>
<proteinExistence type="predicted"/>
<organism evidence="2 3">
    <name type="scientific">Melissococcus plutonius</name>
    <dbReference type="NCBI Taxonomy" id="33970"/>
    <lineage>
        <taxon>Bacteria</taxon>
        <taxon>Bacillati</taxon>
        <taxon>Bacillota</taxon>
        <taxon>Bacilli</taxon>
        <taxon>Lactobacillales</taxon>
        <taxon>Enterococcaceae</taxon>
        <taxon>Melissococcus</taxon>
    </lineage>
</organism>
<dbReference type="GeneID" id="57042999"/>
<dbReference type="InterPro" id="IPR012341">
    <property type="entry name" value="6hp_glycosidase-like_sf"/>
</dbReference>
<evidence type="ECO:0000256" key="1">
    <source>
        <dbReference type="SAM" id="Phobius"/>
    </source>
</evidence>